<feature type="non-terminal residue" evidence="2">
    <location>
        <position position="1"/>
    </location>
</feature>
<evidence type="ECO:0000313" key="3">
    <source>
        <dbReference type="Proteomes" id="UP000319792"/>
    </source>
</evidence>
<dbReference type="InterPro" id="IPR012337">
    <property type="entry name" value="RNaseH-like_sf"/>
</dbReference>
<dbReference type="InterPro" id="IPR036397">
    <property type="entry name" value="RNaseH_sf"/>
</dbReference>
<dbReference type="SUPFAM" id="SSF53098">
    <property type="entry name" value="Ribonuclease H-like"/>
    <property type="match status" value="1"/>
</dbReference>
<dbReference type="Gene3D" id="3.30.420.10">
    <property type="entry name" value="Ribonuclease H-like superfamily/Ribonuclease H"/>
    <property type="match status" value="1"/>
</dbReference>
<accession>A0A5C5R8C2</accession>
<reference evidence="2 3" key="2">
    <citation type="submission" date="2019-08" db="EMBL/GenBank/DDBJ databases">
        <title>Tsukamurella conjunctivitidis sp. nov., Tsukamurella assacharolytica sp. nov. and Tsukamurella sputae sp. nov. isolated from patients with conjunctivitis, bacteraemia (lymphoma) and respiratory infection (sputum) in Hong Kong.</title>
        <authorList>
            <person name="Fok K.M.N."/>
            <person name="Fong J.Y.H."/>
        </authorList>
    </citation>
    <scope>NUCLEOTIDE SEQUENCE [LARGE SCALE GENOMIC DNA]</scope>
    <source>
        <strain evidence="2 3">HKU70</strain>
    </source>
</reference>
<name>A0A5C5R8C2_9ACTN</name>
<reference evidence="2 3" key="1">
    <citation type="submission" date="2019-06" db="EMBL/GenBank/DDBJ databases">
        <authorList>
            <person name="Teng J.L.L."/>
            <person name="Lee H.H."/>
            <person name="Lau S.K.P."/>
            <person name="Woo P.C.Y."/>
        </authorList>
    </citation>
    <scope>NUCLEOTIDE SEQUENCE [LARGE SCALE GENOMIC DNA]</scope>
    <source>
        <strain evidence="2 3">HKU70</strain>
    </source>
</reference>
<dbReference type="GO" id="GO:0003676">
    <property type="term" value="F:nucleic acid binding"/>
    <property type="evidence" value="ECO:0007669"/>
    <property type="project" value="InterPro"/>
</dbReference>
<dbReference type="InterPro" id="IPR054690">
    <property type="entry name" value="DNA_polI_exonuclease"/>
</dbReference>
<dbReference type="Pfam" id="PF22619">
    <property type="entry name" value="DNA_polI_exo1"/>
    <property type="match status" value="1"/>
</dbReference>
<feature type="domain" description="DNA polymerase I 3'-5' exonuclease" evidence="1">
    <location>
        <begin position="40"/>
        <end position="110"/>
    </location>
</feature>
<dbReference type="Proteomes" id="UP000319792">
    <property type="component" value="Unassembled WGS sequence"/>
</dbReference>
<dbReference type="AlphaFoldDB" id="A0A5C5R8C2"/>
<dbReference type="EMBL" id="VIGV01000181">
    <property type="protein sequence ID" value="TWS19349.1"/>
    <property type="molecule type" value="Genomic_DNA"/>
</dbReference>
<gene>
    <name evidence="2" type="ORF">FK268_23720</name>
</gene>
<proteinExistence type="predicted"/>
<keyword evidence="3" id="KW-1185">Reference proteome</keyword>
<dbReference type="CDD" id="cd06140">
    <property type="entry name" value="DNA_polA_I_Bacillus_like_exo"/>
    <property type="match status" value="1"/>
</dbReference>
<feature type="non-terminal residue" evidence="2">
    <location>
        <position position="179"/>
    </location>
</feature>
<comment type="caution">
    <text evidence="2">The sequence shown here is derived from an EMBL/GenBank/DDBJ whole genome shotgun (WGS) entry which is preliminary data.</text>
</comment>
<protein>
    <submittedName>
        <fullName evidence="2">DNA polymerase I</fullName>
    </submittedName>
</protein>
<organism evidence="2 3">
    <name type="scientific">Tsukamurella sputi</name>
    <dbReference type="NCBI Taxonomy" id="2591848"/>
    <lineage>
        <taxon>Bacteria</taxon>
        <taxon>Bacillati</taxon>
        <taxon>Actinomycetota</taxon>
        <taxon>Actinomycetes</taxon>
        <taxon>Mycobacteriales</taxon>
        <taxon>Tsukamurellaceae</taxon>
        <taxon>Tsukamurella</taxon>
    </lineage>
</organism>
<evidence type="ECO:0000259" key="1">
    <source>
        <dbReference type="Pfam" id="PF22619"/>
    </source>
</evidence>
<sequence length="179" mass="19055">GERWGLGVIGPEVVVDGDAEAVVIAAPDGEGGYIELSSLTPHDEAALGAWLADEAQPKAAHEAKWAMHALASRGWTLGGLTSDTAIAAYLVRPGQRTFNLDDLSVRYLHRELRVEAAGDDAQLSLLDDPDDSAGEKAQQAILRARAVADLAAALDDELDNIESRPLLAEMELPLLRVLD</sequence>
<evidence type="ECO:0000313" key="2">
    <source>
        <dbReference type="EMBL" id="TWS19349.1"/>
    </source>
</evidence>